<name>A0A9Q3D3F9_9BASI</name>
<feature type="compositionally biased region" description="Polar residues" evidence="1">
    <location>
        <begin position="164"/>
        <end position="174"/>
    </location>
</feature>
<dbReference type="EMBL" id="AVOT02012853">
    <property type="protein sequence ID" value="MBW0494970.1"/>
    <property type="molecule type" value="Genomic_DNA"/>
</dbReference>
<feature type="region of interest" description="Disordered" evidence="1">
    <location>
        <begin position="45"/>
        <end position="84"/>
    </location>
</feature>
<reference evidence="2" key="1">
    <citation type="submission" date="2021-03" db="EMBL/GenBank/DDBJ databases">
        <title>Draft genome sequence of rust myrtle Austropuccinia psidii MF-1, a brazilian biotype.</title>
        <authorList>
            <person name="Quecine M.C."/>
            <person name="Pachon D.M.R."/>
            <person name="Bonatelli M.L."/>
            <person name="Correr F.H."/>
            <person name="Franceschini L.M."/>
            <person name="Leite T.F."/>
            <person name="Margarido G.R.A."/>
            <person name="Almeida C.A."/>
            <person name="Ferrarezi J.A."/>
            <person name="Labate C.A."/>
        </authorList>
    </citation>
    <scope>NUCLEOTIDE SEQUENCE</scope>
    <source>
        <strain evidence="2">MF-1</strain>
    </source>
</reference>
<keyword evidence="3" id="KW-1185">Reference proteome</keyword>
<feature type="compositionally biased region" description="Low complexity" evidence="1">
    <location>
        <begin position="179"/>
        <end position="203"/>
    </location>
</feature>
<dbReference type="AlphaFoldDB" id="A0A9Q3D3F9"/>
<feature type="region of interest" description="Disordered" evidence="1">
    <location>
        <begin position="145"/>
        <end position="236"/>
    </location>
</feature>
<dbReference type="Proteomes" id="UP000765509">
    <property type="component" value="Unassembled WGS sequence"/>
</dbReference>
<evidence type="ECO:0000313" key="2">
    <source>
        <dbReference type="EMBL" id="MBW0494970.1"/>
    </source>
</evidence>
<comment type="caution">
    <text evidence="2">The sequence shown here is derived from an EMBL/GenBank/DDBJ whole genome shotgun (WGS) entry which is preliminary data.</text>
</comment>
<protein>
    <submittedName>
        <fullName evidence="2">Uncharacterized protein</fullName>
    </submittedName>
</protein>
<proteinExistence type="predicted"/>
<accession>A0A9Q3D3F9</accession>
<evidence type="ECO:0000313" key="3">
    <source>
        <dbReference type="Proteomes" id="UP000765509"/>
    </source>
</evidence>
<evidence type="ECO:0000256" key="1">
    <source>
        <dbReference type="SAM" id="MobiDB-lite"/>
    </source>
</evidence>
<sequence length="307" mass="34309">MGQPRALRLPSDLIPIHEEETSNDLPPEIARRRQHIINSIEKLEGRPSLSHSSTKCTVPLKNKPKMGLPLSDPSKFPSDPRSRRLTAINPSLGFHGHHSHPTPLTQTIYPPAYFQIPSFQAYPQAFQINKPNLHYLQMPIPSLTKEKTTNHSQSSSNNNKIHRSSSQIPKTSSKPDYFTRSSTKSTKSPTPSASPSSSIQKSQPHSKRPTSHASSQQAHNPGVSRRSHTPCNNQNVNDIALSKHSAYVSELRSTETGKRLMDKKRLSLAEVKLLETLPSPPPLVKAIPNKPKNTLKPNKDPYSWFDY</sequence>
<organism evidence="2 3">
    <name type="scientific">Austropuccinia psidii MF-1</name>
    <dbReference type="NCBI Taxonomy" id="1389203"/>
    <lineage>
        <taxon>Eukaryota</taxon>
        <taxon>Fungi</taxon>
        <taxon>Dikarya</taxon>
        <taxon>Basidiomycota</taxon>
        <taxon>Pucciniomycotina</taxon>
        <taxon>Pucciniomycetes</taxon>
        <taxon>Pucciniales</taxon>
        <taxon>Sphaerophragmiaceae</taxon>
        <taxon>Austropuccinia</taxon>
    </lineage>
</organism>
<gene>
    <name evidence="2" type="ORF">O181_034685</name>
</gene>
<feature type="compositionally biased region" description="Low complexity" evidence="1">
    <location>
        <begin position="150"/>
        <end position="159"/>
    </location>
</feature>